<protein>
    <recommendedName>
        <fullName evidence="6">Alpha 1,4-glycosyltransferase domain-containing protein</fullName>
    </recommendedName>
</protein>
<feature type="non-terminal residue" evidence="4">
    <location>
        <position position="976"/>
    </location>
</feature>
<comment type="caution">
    <text evidence="4">The sequence shown here is derived from an EMBL/GenBank/DDBJ whole genome shotgun (WGS) entry which is preliminary data.</text>
</comment>
<sequence>MVVKRKGTTLKVRSFISCLGGMALMATASILWGNDHWKFVVPETPNRSGGKSAVAQSELPVGAKAVPVEVPRVPAGTGIDRKLGGYGGKELAEARSTFLCTIFTLWEYPKGPPLFKLLNVETWRRHSNGLCNEPVLINDDNVRTFIPDMPDEYFRLPYPAAKSDVIRYALIYHHGGIYMDSDFIVVKDLDPVIGLIPTYDLVAYADRGSTTCDKTFSSNFIGGRKGSSFHKAVWERQKAAMRKHCLISDKIKETVCCFDDPKEQCHIPWSQIGEGMSHAVILDPALKMTSYCFSDEKSFVPQDFLRILEHHNRNIEGALAEWRLASVEDPMDRIMYHTFNAISAWSQYSCAQLTDTGTVMGELMAKSFRTSQGTQVSNRGKQTDLFLQKHPYFRPLSETTEAVPGDVPCAQSKALKVPSAPAPQETPAPQATGTAVPPEPCYIFTLWEYPSAPLYTRLNVETWRRHSQHLCHEPVLINKNNVLKWIPDMPEEFFKMPYHAATSDLIRYGLLFHHGGIYMDADFILMNDLGPVVSRIAHHDLISYAQNGNGKTTCSDEFSSNFIAGRKGSIFMKTVWEKQKALITKHCPLSDKPKEKICCFDEPRQECHIPFAGLGEGTSHAVLNIMRSARVPFTSYCFVDEQGFVPDHFAYVLEHVSDLKEAEKYLTERNIHRGFDRLAFHLFNSILPFKHFDCKKLFDPETVIGNLYTRTFSKGRGAEPVRPNPEFLLAYPGFREFSVNSEGGWPCKGAAGKAKRLKTAPASEPTDPPAPTEPPQPTKEPEPEEEPPEPTEAPEPEEATEPEEAQEEAAEKDPESSQVRPGTGPAAAMEVKLCKIFTLWNFDGIAPLSARIAVESWRRHSHGLCEEPILVTDKNVKEHVPDMPPEYFRLPYTEAKADFIRWGLVANNGGLFLEADVLLTSSLEPVVKLLGNDLVSFQDNVQRKNRCGDSFNPSFMGGHKGSVFFQKVWEKHKAKL</sequence>
<dbReference type="InterPro" id="IPR007577">
    <property type="entry name" value="GlycoTrfase_DXD_sugar-bd_CS"/>
</dbReference>
<dbReference type="OrthoDB" id="419158at2759"/>
<dbReference type="PANTHER" id="PTHR32385:SF15">
    <property type="entry name" value="INOSITOL PHOSPHOCERAMIDE MANNOSYLTRANSFERASE 1"/>
    <property type="match status" value="1"/>
</dbReference>
<reference evidence="4" key="1">
    <citation type="submission" date="2021-02" db="EMBL/GenBank/DDBJ databases">
        <authorList>
            <person name="Dougan E. K."/>
            <person name="Rhodes N."/>
            <person name="Thang M."/>
            <person name="Chan C."/>
        </authorList>
    </citation>
    <scope>NUCLEOTIDE SEQUENCE</scope>
</reference>
<evidence type="ECO:0000256" key="1">
    <source>
        <dbReference type="ARBA" id="ARBA00022679"/>
    </source>
</evidence>
<dbReference type="EMBL" id="CAJNNV010032959">
    <property type="protein sequence ID" value="CAE8641648.1"/>
    <property type="molecule type" value="Genomic_DNA"/>
</dbReference>
<dbReference type="SUPFAM" id="SSF53448">
    <property type="entry name" value="Nucleotide-diphospho-sugar transferases"/>
    <property type="match status" value="2"/>
</dbReference>
<feature type="compositionally biased region" description="Acidic residues" evidence="2">
    <location>
        <begin position="782"/>
        <end position="808"/>
    </location>
</feature>
<evidence type="ECO:0000256" key="2">
    <source>
        <dbReference type="SAM" id="MobiDB-lite"/>
    </source>
</evidence>
<feature type="region of interest" description="Disordered" evidence="2">
    <location>
        <begin position="750"/>
        <end position="824"/>
    </location>
</feature>
<keyword evidence="3" id="KW-0812">Transmembrane</keyword>
<feature type="compositionally biased region" description="Pro residues" evidence="2">
    <location>
        <begin position="766"/>
        <end position="778"/>
    </location>
</feature>
<accession>A0A813HVA2</accession>
<proteinExistence type="predicted"/>
<organism evidence="4 5">
    <name type="scientific">Polarella glacialis</name>
    <name type="common">Dinoflagellate</name>
    <dbReference type="NCBI Taxonomy" id="89957"/>
    <lineage>
        <taxon>Eukaryota</taxon>
        <taxon>Sar</taxon>
        <taxon>Alveolata</taxon>
        <taxon>Dinophyceae</taxon>
        <taxon>Suessiales</taxon>
        <taxon>Suessiaceae</taxon>
        <taxon>Polarella</taxon>
    </lineage>
</organism>
<evidence type="ECO:0008006" key="6">
    <source>
        <dbReference type="Google" id="ProtNLM"/>
    </source>
</evidence>
<evidence type="ECO:0000313" key="4">
    <source>
        <dbReference type="EMBL" id="CAE8641648.1"/>
    </source>
</evidence>
<dbReference type="GO" id="GO:0051999">
    <property type="term" value="P:mannosyl-inositol phosphorylceramide biosynthetic process"/>
    <property type="evidence" value="ECO:0007669"/>
    <property type="project" value="TreeGrafter"/>
</dbReference>
<name>A0A813HVA2_POLGL</name>
<gene>
    <name evidence="4" type="ORF">PGLA1383_LOCUS56262</name>
</gene>
<feature type="transmembrane region" description="Helical" evidence="3">
    <location>
        <begin position="12"/>
        <end position="32"/>
    </location>
</feature>
<dbReference type="Proteomes" id="UP000654075">
    <property type="component" value="Unassembled WGS sequence"/>
</dbReference>
<evidence type="ECO:0000313" key="5">
    <source>
        <dbReference type="Proteomes" id="UP000654075"/>
    </source>
</evidence>
<keyword evidence="3" id="KW-1133">Transmembrane helix</keyword>
<keyword evidence="3" id="KW-0472">Membrane</keyword>
<dbReference type="InterPro" id="IPR029044">
    <property type="entry name" value="Nucleotide-diphossugar_trans"/>
</dbReference>
<dbReference type="AlphaFoldDB" id="A0A813HVA2"/>
<dbReference type="GO" id="GO:0000030">
    <property type="term" value="F:mannosyltransferase activity"/>
    <property type="evidence" value="ECO:0007669"/>
    <property type="project" value="TreeGrafter"/>
</dbReference>
<dbReference type="InterPro" id="IPR051706">
    <property type="entry name" value="Glycosyltransferase_domain"/>
</dbReference>
<keyword evidence="1" id="KW-0808">Transferase</keyword>
<keyword evidence="5" id="KW-1185">Reference proteome</keyword>
<dbReference type="GO" id="GO:0016020">
    <property type="term" value="C:membrane"/>
    <property type="evidence" value="ECO:0007669"/>
    <property type="project" value="GOC"/>
</dbReference>
<evidence type="ECO:0000256" key="3">
    <source>
        <dbReference type="SAM" id="Phobius"/>
    </source>
</evidence>
<dbReference type="Gene3D" id="3.90.550.20">
    <property type="match status" value="3"/>
</dbReference>
<dbReference type="PANTHER" id="PTHR32385">
    <property type="entry name" value="MANNOSYL PHOSPHORYLINOSITOL CERAMIDE SYNTHASE"/>
    <property type="match status" value="1"/>
</dbReference>
<dbReference type="Pfam" id="PF04488">
    <property type="entry name" value="Gly_transf_sug"/>
    <property type="match status" value="2"/>
</dbReference>